<dbReference type="EMBL" id="JAGTAR010000008">
    <property type="protein sequence ID" value="MBR8535303.1"/>
    <property type="molecule type" value="Genomic_DNA"/>
</dbReference>
<comment type="caution">
    <text evidence="8">The sequence shown here is derived from an EMBL/GenBank/DDBJ whole genome shotgun (WGS) entry which is preliminary data.</text>
</comment>
<dbReference type="RefSeq" id="WP_212189207.1">
    <property type="nucleotide sequence ID" value="NZ_JAGTAR010000008.1"/>
</dbReference>
<evidence type="ECO:0000259" key="5">
    <source>
        <dbReference type="Pfam" id="PF02836"/>
    </source>
</evidence>
<evidence type="ECO:0000259" key="4">
    <source>
        <dbReference type="Pfam" id="PF00703"/>
    </source>
</evidence>
<sequence length="877" mass="100170">MKLSVLSNWMLCLSVIVLTGCTSSEKAEYMTELNSNWFIQSADQVPVTGAELSKTAYNSDSWVKGDIPATVMTILRENGEYDDLFMGDNIDRIDDSRFKQPWWYRKTFEVKNFDKQATYQLRFEGLNYKANIWLNGHQLGKATVIEGPFSRWTFDASDYLVPGNNVMAVEIIPPVKGDLTIGFVDWNPAAPDQNMGLWRGVELIKSGAVSIESPFVSTKLDENHVNHAELTVTALVTNHSESPQKVTVEAFIEEIGKVAKQIELKAGESKDIAITSKDASLLKVENAKLWWPNNLGEPNMYAMTVSAKINGQVSQEISTRFGIRQIEEYWNEQGHKGWKVNGKPLTIKGAGWVDDMFLADSEAKVRAQVEYVKHMNLNCIRLEGFWGRDKTIYDAADENGLLIMVGWSCHWEWEPYCGRPETDFMAITGKEEIERHALSYRDQVLYLRNHPSVFLWVFGSDKLPVPELEEKLNDYITNVDDSRPILAACKYQDFGTDHYNHSVVSGSTGVKMLGPYGYVPPVYWYIDTIAGGAYGFNTETGPGPQVPPVESIKKMIPADKLWPINDTWNFHCGRHQFGSLDRYLNSFNKRYGGATSLEEFAFKSQVSNYEAIRPMFEAFQSNKFEATGVIQWMLNSAWPEMFWQLYDYYLLPNGAFYGTKKACAPLNAVYNYKDKNIYWVNDYNTTLSNHSISIEVYDINSKLLFAEKVMVDMDAHNSGLAFEMPEIEGLSTAYFINLELHNEAGKLMTDNFYWLSTKADEMLFEETTWVYTPPKDYANLQLLNSLPEVNVNAQWTQHKDANYTYFECQLENRSNQIAFFVETAVLDKATNEVIVPVFWDDNYISIMPNETKIVTARIANELMPESVEYRIDGWNIK</sequence>
<evidence type="ECO:0000256" key="3">
    <source>
        <dbReference type="ARBA" id="ARBA00023295"/>
    </source>
</evidence>
<dbReference type="InterPro" id="IPR043534">
    <property type="entry name" value="EBDG/EBM"/>
</dbReference>
<dbReference type="InterPro" id="IPR006102">
    <property type="entry name" value="Ig-like_GH2"/>
</dbReference>
<dbReference type="SUPFAM" id="SSF51445">
    <property type="entry name" value="(Trans)glycosidases"/>
    <property type="match status" value="1"/>
</dbReference>
<dbReference type="InterPro" id="IPR041351">
    <property type="entry name" value="Ig_GlcNase"/>
</dbReference>
<dbReference type="GO" id="GO:0005975">
    <property type="term" value="P:carbohydrate metabolic process"/>
    <property type="evidence" value="ECO:0007669"/>
    <property type="project" value="InterPro"/>
</dbReference>
<dbReference type="InterPro" id="IPR006103">
    <property type="entry name" value="Glyco_hydro_2_cat"/>
</dbReference>
<dbReference type="InterPro" id="IPR008979">
    <property type="entry name" value="Galactose-bd-like_sf"/>
</dbReference>
<dbReference type="Pfam" id="PF00703">
    <property type="entry name" value="Glyco_hydro_2"/>
    <property type="match status" value="1"/>
</dbReference>
<dbReference type="Pfam" id="PF18368">
    <property type="entry name" value="Ig_GlcNase"/>
    <property type="match status" value="1"/>
</dbReference>
<protein>
    <recommendedName>
        <fullName evidence="10">Lysosomal beta A mannosidase</fullName>
    </recommendedName>
</protein>
<organism evidence="8 9">
    <name type="scientific">Carboxylicivirga sediminis</name>
    <dbReference type="NCBI Taxonomy" id="2006564"/>
    <lineage>
        <taxon>Bacteria</taxon>
        <taxon>Pseudomonadati</taxon>
        <taxon>Bacteroidota</taxon>
        <taxon>Bacteroidia</taxon>
        <taxon>Marinilabiliales</taxon>
        <taxon>Marinilabiliaceae</taxon>
        <taxon>Carboxylicivirga</taxon>
    </lineage>
</organism>
<keyword evidence="2" id="KW-0378">Hydrolase</keyword>
<dbReference type="InterPro" id="IPR013783">
    <property type="entry name" value="Ig-like_fold"/>
</dbReference>
<feature type="domain" description="Beta-mannosidase-like galactose-binding" evidence="7">
    <location>
        <begin position="58"/>
        <end position="176"/>
    </location>
</feature>
<dbReference type="SUPFAM" id="SSF49303">
    <property type="entry name" value="beta-Galactosidase/glucuronidase domain"/>
    <property type="match status" value="3"/>
</dbReference>
<dbReference type="PROSITE" id="PS51257">
    <property type="entry name" value="PROKAR_LIPOPROTEIN"/>
    <property type="match status" value="1"/>
</dbReference>
<dbReference type="Pfam" id="PF02836">
    <property type="entry name" value="Glyco_hydro_2_C"/>
    <property type="match status" value="1"/>
</dbReference>
<reference evidence="8" key="2">
    <citation type="submission" date="2021-04" db="EMBL/GenBank/DDBJ databases">
        <authorList>
            <person name="Zhang T."/>
            <person name="Zhang Y."/>
            <person name="Lu D."/>
            <person name="Zuo D."/>
            <person name="Du Z."/>
        </authorList>
    </citation>
    <scope>NUCLEOTIDE SEQUENCE</scope>
    <source>
        <strain evidence="8">JR1</strain>
    </source>
</reference>
<evidence type="ECO:0008006" key="10">
    <source>
        <dbReference type="Google" id="ProtNLM"/>
    </source>
</evidence>
<evidence type="ECO:0000313" key="9">
    <source>
        <dbReference type="Proteomes" id="UP000679220"/>
    </source>
</evidence>
<comment type="similarity">
    <text evidence="1">Belongs to the glycosyl hydrolase 2 family.</text>
</comment>
<feature type="domain" description="Exo-beta-D-glucosaminidase Ig-fold" evidence="6">
    <location>
        <begin position="769"/>
        <end position="876"/>
    </location>
</feature>
<dbReference type="Proteomes" id="UP000679220">
    <property type="component" value="Unassembled WGS sequence"/>
</dbReference>
<evidence type="ECO:0000313" key="8">
    <source>
        <dbReference type="EMBL" id="MBR8535303.1"/>
    </source>
</evidence>
<name>A0A941IX74_9BACT</name>
<dbReference type="Gene3D" id="2.60.120.260">
    <property type="entry name" value="Galactose-binding domain-like"/>
    <property type="match status" value="1"/>
</dbReference>
<accession>A0A941IX74</accession>
<feature type="domain" description="Glycoside hydrolase family 2 immunoglobulin-like beta-sandwich" evidence="4">
    <location>
        <begin position="209"/>
        <end position="324"/>
    </location>
</feature>
<dbReference type="InterPro" id="IPR036156">
    <property type="entry name" value="Beta-gal/glucu_dom_sf"/>
</dbReference>
<evidence type="ECO:0000259" key="7">
    <source>
        <dbReference type="Pfam" id="PF22666"/>
    </source>
</evidence>
<proteinExistence type="inferred from homology"/>
<dbReference type="InterPro" id="IPR054593">
    <property type="entry name" value="Beta-mannosidase-like_N2"/>
</dbReference>
<dbReference type="SUPFAM" id="SSF49785">
    <property type="entry name" value="Galactose-binding domain-like"/>
    <property type="match status" value="1"/>
</dbReference>
<evidence type="ECO:0000259" key="6">
    <source>
        <dbReference type="Pfam" id="PF18368"/>
    </source>
</evidence>
<dbReference type="PANTHER" id="PTHR43536">
    <property type="entry name" value="MANNOSYLGLYCOPROTEIN ENDO-BETA-MANNOSIDASE"/>
    <property type="match status" value="1"/>
</dbReference>
<evidence type="ECO:0000256" key="2">
    <source>
        <dbReference type="ARBA" id="ARBA00022801"/>
    </source>
</evidence>
<dbReference type="AlphaFoldDB" id="A0A941IX74"/>
<dbReference type="Pfam" id="PF22666">
    <property type="entry name" value="Glyco_hydro_2_N2"/>
    <property type="match status" value="1"/>
</dbReference>
<gene>
    <name evidence="8" type="ORF">KDU71_07010</name>
</gene>
<keyword evidence="3" id="KW-0326">Glycosidase</keyword>
<reference evidence="8" key="1">
    <citation type="journal article" date="2018" name="Int. J. Syst. Evol. Microbiol.">
        <title>Carboxylicivirga sediminis sp. nov., isolated from coastal sediment.</title>
        <authorList>
            <person name="Wang F.Q."/>
            <person name="Ren L.H."/>
            <person name="Zou R.J."/>
            <person name="Sun Y.Z."/>
            <person name="Liu X.J."/>
            <person name="Jiang F."/>
            <person name="Liu L.J."/>
        </authorList>
    </citation>
    <scope>NUCLEOTIDE SEQUENCE</scope>
    <source>
        <strain evidence="8">JR1</strain>
    </source>
</reference>
<dbReference type="InterPro" id="IPR017853">
    <property type="entry name" value="GH"/>
</dbReference>
<feature type="domain" description="Glycoside hydrolase family 2 catalytic" evidence="5">
    <location>
        <begin position="339"/>
        <end position="486"/>
    </location>
</feature>
<keyword evidence="9" id="KW-1185">Reference proteome</keyword>
<dbReference type="PANTHER" id="PTHR43536:SF1">
    <property type="entry name" value="MANNOSYLGLYCOPROTEIN ENDO-BETA-MANNOSIDASE"/>
    <property type="match status" value="1"/>
</dbReference>
<dbReference type="Gene3D" id="3.20.20.80">
    <property type="entry name" value="Glycosidases"/>
    <property type="match status" value="1"/>
</dbReference>
<dbReference type="GO" id="GO:0004553">
    <property type="term" value="F:hydrolase activity, hydrolyzing O-glycosyl compounds"/>
    <property type="evidence" value="ECO:0007669"/>
    <property type="project" value="InterPro"/>
</dbReference>
<evidence type="ECO:0000256" key="1">
    <source>
        <dbReference type="ARBA" id="ARBA00007401"/>
    </source>
</evidence>
<dbReference type="Gene3D" id="2.60.40.10">
    <property type="entry name" value="Immunoglobulins"/>
    <property type="match status" value="3"/>
</dbReference>